<proteinExistence type="predicted"/>
<dbReference type="Gene3D" id="1.10.510.10">
    <property type="entry name" value="Transferase(Phosphotransferase) domain 1"/>
    <property type="match status" value="1"/>
</dbReference>
<dbReference type="PROSITE" id="PS50005">
    <property type="entry name" value="TPR"/>
    <property type="match status" value="1"/>
</dbReference>
<accession>L7UPE3</accession>
<reference evidence="7 8" key="1">
    <citation type="journal article" date="2013" name="Genome Announc.">
        <title>Complete genome sequence of Myxococcus stipitatus strain DSM 14675, a fruiting myxobacterium.</title>
        <authorList>
            <person name="Huntley S."/>
            <person name="Kneip S."/>
            <person name="Treuner-Lange A."/>
            <person name="Sogaard-Andersen L."/>
        </authorList>
    </citation>
    <scope>NUCLEOTIDE SEQUENCE [LARGE SCALE GENOMIC DNA]</scope>
    <source>
        <strain evidence="8">DSM 14675 / JCM 12634 / Mx s8</strain>
    </source>
</reference>
<dbReference type="InterPro" id="IPR011009">
    <property type="entry name" value="Kinase-like_dom_sf"/>
</dbReference>
<dbReference type="AlphaFoldDB" id="L7UPE3"/>
<evidence type="ECO:0000256" key="1">
    <source>
        <dbReference type="ARBA" id="ARBA00022679"/>
    </source>
</evidence>
<sequence length="760" mass="80902">MACGHCAVEHPVGTSCPAVPSLEGQRHGPLVLREAVGWGSVGTVYRAEHGPSGHLFAVKVLHPRLAVRPLVRAAFLEEARRLRGLRHRHVARVLDARPGPQGLPCMLMEYVEGEDLARLPVPLPPGEVVGLLTQVLEALEAAHARGLVHGGLSTECLRLTRGERRVKVLGFETRAVLTARLTPRERACGMVVGSPEFLAPEQWMGLAVDARTDVYALGVVGYLLVTGRLPFGFGRVGGMSPVRPEVVDSSVPRGLSAALLRALAEEPEERFENAREFREALLEGMGRATARTRTLRGGVSIFGDALPEDGATPMHAALREVAHNEEGSRTSAAVAEVPAFRGDTGGGLASDVALGGVRAVGLAPRMDARREVTDAAWGSARPEATAPRMDARGEVTDAAWVSARPEGTAPRMDARGEVTDAAWGSARLEATAPRMDARGEVTDAAWVSARSEATAPRMEAPTGLCVRLGLAPDAEFVPVRVGDVTVKGFFAAWAGPLPPLAAQVPVELMLGKRQVVGDCDVVRHVTSEEARGWGGASGLYVQFAGESARDLLAHALGVGVVHGVLDAEPVPDAEVALLLVRSAGLEKDPYALLGALPHEDFEQVRRRALSTLRHLSQFRQRPLPVGQRQALEDLLRRVDAAGRALGEPSSRVGLDAARGNLAGVARCLDAGLSEESTGALRQVFLSTRPLAETRARALFDQGHALEAAQSLAGALARYAEALVLDPLNVPWLRHYRALRKKLRLTPTPAVDVREVAVSTA</sequence>
<dbReference type="SMART" id="SM00220">
    <property type="entry name" value="S_TKc"/>
    <property type="match status" value="1"/>
</dbReference>
<dbReference type="eggNOG" id="COG0515">
    <property type="taxonomic scope" value="Bacteria"/>
</dbReference>
<evidence type="ECO:0000256" key="5">
    <source>
        <dbReference type="PROSITE-ProRule" id="PRU00339"/>
    </source>
</evidence>
<gene>
    <name evidence="7" type="ordered locus">MYSTI_07122</name>
</gene>
<keyword evidence="2" id="KW-0547">Nucleotide-binding</keyword>
<keyword evidence="3 7" id="KW-0418">Kinase</keyword>
<name>L7UPE3_MYXSD</name>
<dbReference type="PANTHER" id="PTHR43289:SF6">
    <property type="entry name" value="SERINE_THREONINE-PROTEIN KINASE NEKL-3"/>
    <property type="match status" value="1"/>
</dbReference>
<feature type="domain" description="Protein kinase" evidence="6">
    <location>
        <begin position="30"/>
        <end position="282"/>
    </location>
</feature>
<evidence type="ECO:0000313" key="7">
    <source>
        <dbReference type="EMBL" id="AGC48394.1"/>
    </source>
</evidence>
<dbReference type="HOGENOM" id="CLU_009977_0_0_7"/>
<evidence type="ECO:0000256" key="4">
    <source>
        <dbReference type="ARBA" id="ARBA00022840"/>
    </source>
</evidence>
<dbReference type="SUPFAM" id="SSF56112">
    <property type="entry name" value="Protein kinase-like (PK-like)"/>
    <property type="match status" value="1"/>
</dbReference>
<dbReference type="STRING" id="1278073.MYSTI_07122"/>
<dbReference type="KEGG" id="msd:MYSTI_07122"/>
<organism evidence="7 8">
    <name type="scientific">Myxococcus stipitatus (strain DSM 14675 / JCM 12634 / Mx s8)</name>
    <dbReference type="NCBI Taxonomy" id="1278073"/>
    <lineage>
        <taxon>Bacteria</taxon>
        <taxon>Pseudomonadati</taxon>
        <taxon>Myxococcota</taxon>
        <taxon>Myxococcia</taxon>
        <taxon>Myxococcales</taxon>
        <taxon>Cystobacterineae</taxon>
        <taxon>Myxococcaceae</taxon>
        <taxon>Myxococcus</taxon>
    </lineage>
</organism>
<dbReference type="InterPro" id="IPR000719">
    <property type="entry name" value="Prot_kinase_dom"/>
</dbReference>
<dbReference type="GO" id="GO:0005524">
    <property type="term" value="F:ATP binding"/>
    <property type="evidence" value="ECO:0007669"/>
    <property type="project" value="UniProtKB-KW"/>
</dbReference>
<dbReference type="InterPro" id="IPR019734">
    <property type="entry name" value="TPR_rpt"/>
</dbReference>
<dbReference type="RefSeq" id="WP_015352648.1">
    <property type="nucleotide sequence ID" value="NC_020126.1"/>
</dbReference>
<dbReference type="Proteomes" id="UP000011131">
    <property type="component" value="Chromosome"/>
</dbReference>
<dbReference type="PATRIC" id="fig|1278073.3.peg.7234"/>
<keyword evidence="7" id="KW-0723">Serine/threonine-protein kinase</keyword>
<evidence type="ECO:0000313" key="8">
    <source>
        <dbReference type="Proteomes" id="UP000011131"/>
    </source>
</evidence>
<keyword evidence="8" id="KW-1185">Reference proteome</keyword>
<evidence type="ECO:0000256" key="3">
    <source>
        <dbReference type="ARBA" id="ARBA00022777"/>
    </source>
</evidence>
<dbReference type="Pfam" id="PF00069">
    <property type="entry name" value="Pkinase"/>
    <property type="match status" value="1"/>
</dbReference>
<keyword evidence="5" id="KW-0802">TPR repeat</keyword>
<evidence type="ECO:0000259" key="6">
    <source>
        <dbReference type="PROSITE" id="PS50011"/>
    </source>
</evidence>
<dbReference type="PANTHER" id="PTHR43289">
    <property type="entry name" value="MITOGEN-ACTIVATED PROTEIN KINASE KINASE KINASE 20-RELATED"/>
    <property type="match status" value="1"/>
</dbReference>
<feature type="repeat" description="TPR" evidence="5">
    <location>
        <begin position="695"/>
        <end position="728"/>
    </location>
</feature>
<dbReference type="GO" id="GO:0004674">
    <property type="term" value="F:protein serine/threonine kinase activity"/>
    <property type="evidence" value="ECO:0007669"/>
    <property type="project" value="UniProtKB-KW"/>
</dbReference>
<keyword evidence="4" id="KW-0067">ATP-binding</keyword>
<dbReference type="PROSITE" id="PS50011">
    <property type="entry name" value="PROTEIN_KINASE_DOM"/>
    <property type="match status" value="1"/>
</dbReference>
<protein>
    <submittedName>
        <fullName evidence="7">Serine/threonine protein kinase</fullName>
    </submittedName>
</protein>
<dbReference type="CDD" id="cd14014">
    <property type="entry name" value="STKc_PknB_like"/>
    <property type="match status" value="1"/>
</dbReference>
<keyword evidence="1" id="KW-0808">Transferase</keyword>
<evidence type="ECO:0000256" key="2">
    <source>
        <dbReference type="ARBA" id="ARBA00022741"/>
    </source>
</evidence>
<dbReference type="EMBL" id="CP004025">
    <property type="protein sequence ID" value="AGC48394.1"/>
    <property type="molecule type" value="Genomic_DNA"/>
</dbReference>
<dbReference type="OrthoDB" id="5524433at2"/>